<sequence>ARQGPQRVDATDPGEAGRSPGESSLFFVKGRAPWNGFALREGPA</sequence>
<protein>
    <submittedName>
        <fullName evidence="2">Uncharacterized protein</fullName>
    </submittedName>
</protein>
<name>A0A0A0ADZ3_CHAVO</name>
<evidence type="ECO:0000256" key="1">
    <source>
        <dbReference type="SAM" id="MobiDB-lite"/>
    </source>
</evidence>
<organism evidence="2 3">
    <name type="scientific">Charadrius vociferus</name>
    <name type="common">Killdeer</name>
    <name type="synonym">Aegialitis vocifera</name>
    <dbReference type="NCBI Taxonomy" id="50402"/>
    <lineage>
        <taxon>Eukaryota</taxon>
        <taxon>Metazoa</taxon>
        <taxon>Chordata</taxon>
        <taxon>Craniata</taxon>
        <taxon>Vertebrata</taxon>
        <taxon>Euteleostomi</taxon>
        <taxon>Archelosauria</taxon>
        <taxon>Archosauria</taxon>
        <taxon>Dinosauria</taxon>
        <taxon>Saurischia</taxon>
        <taxon>Theropoda</taxon>
        <taxon>Coelurosauria</taxon>
        <taxon>Aves</taxon>
        <taxon>Neognathae</taxon>
        <taxon>Neoaves</taxon>
        <taxon>Charadriiformes</taxon>
        <taxon>Charadriidae</taxon>
        <taxon>Charadrius</taxon>
    </lineage>
</organism>
<reference evidence="3" key="1">
    <citation type="journal article" date="2014" name="Science">
        <title>Comparative genomics reveals insights into avian genome evolution and adaptation.</title>
        <authorList>
            <consortium name="Avian Genome Consortium"/>
            <person name="Zhang G."/>
            <person name="Li C."/>
            <person name="Li Q."/>
            <person name="Li B."/>
            <person name="Larkin D.M."/>
            <person name="Lee C."/>
            <person name="Storz J.F."/>
            <person name="Antunes A."/>
            <person name="Greenwold M.J."/>
            <person name="Meredith R.W."/>
            <person name="Odeen A."/>
            <person name="Cui J."/>
            <person name="Zhou Q."/>
            <person name="Xu L."/>
            <person name="Pan H."/>
            <person name="Wang Z."/>
            <person name="Jin L."/>
            <person name="Zhang P."/>
            <person name="Hu H."/>
            <person name="Yang W."/>
            <person name="Hu J."/>
            <person name="Xiao J."/>
            <person name="Yang Z."/>
            <person name="Liu Y."/>
            <person name="Xie Q."/>
            <person name="Yu H."/>
            <person name="Lian J."/>
            <person name="Wen P."/>
            <person name="Zhang F."/>
            <person name="Li H."/>
            <person name="Zeng Y."/>
            <person name="Xiong Z."/>
            <person name="Liu S."/>
            <person name="Zhou L."/>
            <person name="Huang Z."/>
            <person name="An N."/>
            <person name="Wang J."/>
            <person name="Zheng Q."/>
            <person name="Xiong Y."/>
            <person name="Wang G."/>
            <person name="Wang B."/>
            <person name="Wang J."/>
            <person name="Fan Y."/>
            <person name="da Fonseca R.R."/>
            <person name="Alfaro-Nunez A."/>
            <person name="Schubert M."/>
            <person name="Orlando L."/>
            <person name="Mourier T."/>
            <person name="Howard J.T."/>
            <person name="Ganapathy G."/>
            <person name="Pfenning A."/>
            <person name="Whitney O."/>
            <person name="Rivas M.V."/>
            <person name="Hara E."/>
            <person name="Smith J."/>
            <person name="Farre M."/>
            <person name="Narayan J."/>
            <person name="Slavov G."/>
            <person name="Romanov M.N."/>
            <person name="Borges R."/>
            <person name="Machado J.P."/>
            <person name="Khan I."/>
            <person name="Springer M.S."/>
            <person name="Gatesy J."/>
            <person name="Hoffmann F.G."/>
            <person name="Opazo J.C."/>
            <person name="Hastad O."/>
            <person name="Sawyer R.H."/>
            <person name="Kim H."/>
            <person name="Kim K.W."/>
            <person name="Kim H.J."/>
            <person name="Cho S."/>
            <person name="Li N."/>
            <person name="Huang Y."/>
            <person name="Bruford M.W."/>
            <person name="Zhan X."/>
            <person name="Dixon A."/>
            <person name="Bertelsen M.F."/>
            <person name="Derryberry E."/>
            <person name="Warren W."/>
            <person name="Wilson R.K."/>
            <person name="Li S."/>
            <person name="Ray D.A."/>
            <person name="Green R.E."/>
            <person name="O'Brien S.J."/>
            <person name="Griffin D."/>
            <person name="Johnson W.E."/>
            <person name="Haussler D."/>
            <person name="Ryder O.A."/>
            <person name="Willerslev E."/>
            <person name="Graves G.R."/>
            <person name="Alstrom P."/>
            <person name="Fjeldsa J."/>
            <person name="Mindell D.P."/>
            <person name="Edwards S.V."/>
            <person name="Braun E.L."/>
            <person name="Rahbek C."/>
            <person name="Burt D.W."/>
            <person name="Houde P."/>
            <person name="Zhang Y."/>
            <person name="Yang H."/>
            <person name="Wang J."/>
            <person name="Jarvis E.D."/>
            <person name="Gilbert M.T."/>
            <person name="Wang J."/>
        </authorList>
    </citation>
    <scope>NUCLEOTIDE SEQUENCE [LARGE SCALE GENOMIC DNA]</scope>
</reference>
<evidence type="ECO:0000313" key="3">
    <source>
        <dbReference type="Proteomes" id="UP000053858"/>
    </source>
</evidence>
<dbReference type="PANTHER" id="PTHR46703:SF1">
    <property type="match status" value="1"/>
</dbReference>
<accession>A0A0A0ADZ3</accession>
<dbReference type="Proteomes" id="UP000053858">
    <property type="component" value="Unassembled WGS sequence"/>
</dbReference>
<dbReference type="PANTHER" id="PTHR46703">
    <property type="match status" value="1"/>
</dbReference>
<dbReference type="EMBL" id="KL871271">
    <property type="protein sequence ID" value="KGL91693.1"/>
    <property type="molecule type" value="Genomic_DNA"/>
</dbReference>
<feature type="region of interest" description="Disordered" evidence="1">
    <location>
        <begin position="1"/>
        <end position="26"/>
    </location>
</feature>
<gene>
    <name evidence="2" type="ORF">N301_01768</name>
</gene>
<dbReference type="AlphaFoldDB" id="A0A0A0ADZ3"/>
<proteinExistence type="predicted"/>
<evidence type="ECO:0000313" key="2">
    <source>
        <dbReference type="EMBL" id="KGL91693.1"/>
    </source>
</evidence>
<feature type="non-terminal residue" evidence="2">
    <location>
        <position position="1"/>
    </location>
</feature>
<keyword evidence="3" id="KW-1185">Reference proteome</keyword>
<feature type="non-terminal residue" evidence="2">
    <location>
        <position position="44"/>
    </location>
</feature>